<dbReference type="HOGENOM" id="CLU_1762289_0_0_1"/>
<reference evidence="2" key="1">
    <citation type="journal article" date="2010" name="Science">
        <title>Signatures of adaptation to obligate biotrophy in the Hyaloperonospora arabidopsidis genome.</title>
        <authorList>
            <person name="Baxter L."/>
            <person name="Tripathy S."/>
            <person name="Ishaque N."/>
            <person name="Boot N."/>
            <person name="Cabral A."/>
            <person name="Kemen E."/>
            <person name="Thines M."/>
            <person name="Ah-Fong A."/>
            <person name="Anderson R."/>
            <person name="Badejoko W."/>
            <person name="Bittner-Eddy P."/>
            <person name="Boore J.L."/>
            <person name="Chibucos M.C."/>
            <person name="Coates M."/>
            <person name="Dehal P."/>
            <person name="Delehaunty K."/>
            <person name="Dong S."/>
            <person name="Downton P."/>
            <person name="Dumas B."/>
            <person name="Fabro G."/>
            <person name="Fronick C."/>
            <person name="Fuerstenberg S.I."/>
            <person name="Fulton L."/>
            <person name="Gaulin E."/>
            <person name="Govers F."/>
            <person name="Hughes L."/>
            <person name="Humphray S."/>
            <person name="Jiang R.H."/>
            <person name="Judelson H."/>
            <person name="Kamoun S."/>
            <person name="Kyung K."/>
            <person name="Meijer H."/>
            <person name="Minx P."/>
            <person name="Morris P."/>
            <person name="Nelson J."/>
            <person name="Phuntumart V."/>
            <person name="Qutob D."/>
            <person name="Rehmany A."/>
            <person name="Rougon-Cardoso A."/>
            <person name="Ryden P."/>
            <person name="Torto-Alalibo T."/>
            <person name="Studholme D."/>
            <person name="Wang Y."/>
            <person name="Win J."/>
            <person name="Wood J."/>
            <person name="Clifton S.W."/>
            <person name="Rogers J."/>
            <person name="Van den Ackerveken G."/>
            <person name="Jones J.D."/>
            <person name="McDowell J.M."/>
            <person name="Beynon J."/>
            <person name="Tyler B.M."/>
        </authorList>
    </citation>
    <scope>NUCLEOTIDE SEQUENCE [LARGE SCALE GENOMIC DNA]</scope>
    <source>
        <strain evidence="2">Emoy2</strain>
    </source>
</reference>
<protein>
    <submittedName>
        <fullName evidence="1">Uncharacterized protein</fullName>
    </submittedName>
</protein>
<dbReference type="Proteomes" id="UP000011713">
    <property type="component" value="Unassembled WGS sequence"/>
</dbReference>
<sequence length="148" mass="15711">MQSIPPQLTYASEQAYRDRGTRASDGGRVFFTHCAGQAAAGGGGANRVTLCGNHYSAFVHTRLPSTIVRPDDANGPDNFNLTPPQVPDVVMQEATDDCIADESGDGSSCLDDSMNGGPRESCVEALQNNDSYGRSARCLGLPFHIDCK</sequence>
<evidence type="ECO:0000313" key="2">
    <source>
        <dbReference type="Proteomes" id="UP000011713"/>
    </source>
</evidence>
<dbReference type="InParanoid" id="M4BGM4"/>
<accession>M4BGM4</accession>
<dbReference type="VEuPathDB" id="FungiDB:HpaG805445"/>
<reference evidence="1" key="2">
    <citation type="submission" date="2015-06" db="UniProtKB">
        <authorList>
            <consortium name="EnsemblProtists"/>
        </authorList>
    </citation>
    <scope>IDENTIFICATION</scope>
    <source>
        <strain evidence="1">Emoy2</strain>
    </source>
</reference>
<dbReference type="EnsemblProtists" id="HpaT805445">
    <property type="protein sequence ID" value="HpaP805445"/>
    <property type="gene ID" value="HpaG805445"/>
</dbReference>
<name>M4BGM4_HYAAE</name>
<keyword evidence="2" id="KW-1185">Reference proteome</keyword>
<dbReference type="AlphaFoldDB" id="M4BGM4"/>
<evidence type="ECO:0000313" key="1">
    <source>
        <dbReference type="EnsemblProtists" id="HpaP805445"/>
    </source>
</evidence>
<organism evidence="1 2">
    <name type="scientific">Hyaloperonospora arabidopsidis (strain Emoy2)</name>
    <name type="common">Downy mildew agent</name>
    <name type="synonym">Peronospora arabidopsidis</name>
    <dbReference type="NCBI Taxonomy" id="559515"/>
    <lineage>
        <taxon>Eukaryota</taxon>
        <taxon>Sar</taxon>
        <taxon>Stramenopiles</taxon>
        <taxon>Oomycota</taxon>
        <taxon>Peronosporomycetes</taxon>
        <taxon>Peronosporales</taxon>
        <taxon>Peronosporaceae</taxon>
        <taxon>Hyaloperonospora</taxon>
    </lineage>
</organism>
<dbReference type="EMBL" id="JH598234">
    <property type="status" value="NOT_ANNOTATED_CDS"/>
    <property type="molecule type" value="Genomic_DNA"/>
</dbReference>
<proteinExistence type="predicted"/>